<proteinExistence type="predicted"/>
<dbReference type="PANTHER" id="PTHR19446">
    <property type="entry name" value="REVERSE TRANSCRIPTASES"/>
    <property type="match status" value="1"/>
</dbReference>
<dbReference type="EMBL" id="VUJU01001603">
    <property type="protein sequence ID" value="KAF0764561.1"/>
    <property type="molecule type" value="Genomic_DNA"/>
</dbReference>
<dbReference type="AlphaFoldDB" id="A0A6G0Z2E2"/>
<sequence>MIFINLEKAHDRVPREILKWALMKKSLPKACINIIEDMYEVSNTKVKSLVGKTEDFRAGVREYHGSALSPNLFSLVIDKITKRIQGEVPWCMLFADDIVLIGESEGGELYTGRIKRSTRE</sequence>
<evidence type="ECO:0000313" key="3">
    <source>
        <dbReference type="Proteomes" id="UP000478052"/>
    </source>
</evidence>
<keyword evidence="3" id="KW-1185">Reference proteome</keyword>
<dbReference type="InterPro" id="IPR000477">
    <property type="entry name" value="RT_dom"/>
</dbReference>
<name>A0A6G0Z2E2_APHCR</name>
<dbReference type="Pfam" id="PF00078">
    <property type="entry name" value="RVT_1"/>
    <property type="match status" value="1"/>
</dbReference>
<reference evidence="2 3" key="1">
    <citation type="submission" date="2019-08" db="EMBL/GenBank/DDBJ databases">
        <title>Whole genome of Aphis craccivora.</title>
        <authorList>
            <person name="Voronova N.V."/>
            <person name="Shulinski R.S."/>
            <person name="Bandarenka Y.V."/>
            <person name="Zhorov D.G."/>
            <person name="Warner D."/>
        </authorList>
    </citation>
    <scope>NUCLEOTIDE SEQUENCE [LARGE SCALE GENOMIC DNA]</scope>
    <source>
        <strain evidence="2">180601</strain>
        <tissue evidence="2">Whole Body</tissue>
    </source>
</reference>
<dbReference type="Proteomes" id="UP000478052">
    <property type="component" value="Unassembled WGS sequence"/>
</dbReference>
<protein>
    <recommendedName>
        <fullName evidence="1">Reverse transcriptase domain-containing protein</fullName>
    </recommendedName>
</protein>
<accession>A0A6G0Z2E2</accession>
<feature type="domain" description="Reverse transcriptase" evidence="1">
    <location>
        <begin position="1"/>
        <end position="120"/>
    </location>
</feature>
<comment type="caution">
    <text evidence="2">The sequence shown here is derived from an EMBL/GenBank/DDBJ whole genome shotgun (WGS) entry which is preliminary data.</text>
</comment>
<evidence type="ECO:0000259" key="1">
    <source>
        <dbReference type="PROSITE" id="PS50878"/>
    </source>
</evidence>
<gene>
    <name evidence="2" type="ORF">FWK35_00003122</name>
</gene>
<evidence type="ECO:0000313" key="2">
    <source>
        <dbReference type="EMBL" id="KAF0764561.1"/>
    </source>
</evidence>
<dbReference type="OrthoDB" id="6627741at2759"/>
<organism evidence="2 3">
    <name type="scientific">Aphis craccivora</name>
    <name type="common">Cowpea aphid</name>
    <dbReference type="NCBI Taxonomy" id="307492"/>
    <lineage>
        <taxon>Eukaryota</taxon>
        <taxon>Metazoa</taxon>
        <taxon>Ecdysozoa</taxon>
        <taxon>Arthropoda</taxon>
        <taxon>Hexapoda</taxon>
        <taxon>Insecta</taxon>
        <taxon>Pterygota</taxon>
        <taxon>Neoptera</taxon>
        <taxon>Paraneoptera</taxon>
        <taxon>Hemiptera</taxon>
        <taxon>Sternorrhyncha</taxon>
        <taxon>Aphidomorpha</taxon>
        <taxon>Aphidoidea</taxon>
        <taxon>Aphididae</taxon>
        <taxon>Aphidini</taxon>
        <taxon>Aphis</taxon>
        <taxon>Aphis</taxon>
    </lineage>
</organism>
<dbReference type="PROSITE" id="PS50878">
    <property type="entry name" value="RT_POL"/>
    <property type="match status" value="1"/>
</dbReference>